<evidence type="ECO:0000313" key="3">
    <source>
        <dbReference type="Proteomes" id="UP000683507"/>
    </source>
</evidence>
<dbReference type="GO" id="GO:0003824">
    <property type="term" value="F:catalytic activity"/>
    <property type="evidence" value="ECO:0007669"/>
    <property type="project" value="InterPro"/>
</dbReference>
<name>A0A916NDS1_9FLAO</name>
<reference evidence="2" key="1">
    <citation type="submission" date="2021-04" db="EMBL/GenBank/DDBJ databases">
        <authorList>
            <person name="Rodrigo-Torres L."/>
            <person name="Arahal R. D."/>
            <person name="Lucena T."/>
        </authorList>
    </citation>
    <scope>NUCLEOTIDE SEQUENCE</scope>
    <source>
        <strain evidence="2">AS29M-1</strain>
    </source>
</reference>
<evidence type="ECO:0000313" key="2">
    <source>
        <dbReference type="EMBL" id="CAG5087348.1"/>
    </source>
</evidence>
<dbReference type="Gene3D" id="3.60.10.10">
    <property type="entry name" value="Endonuclease/exonuclease/phosphatase"/>
    <property type="match status" value="1"/>
</dbReference>
<proteinExistence type="predicted"/>
<dbReference type="EMBL" id="OU015584">
    <property type="protein sequence ID" value="CAG5087348.1"/>
    <property type="molecule type" value="Genomic_DNA"/>
</dbReference>
<gene>
    <name evidence="2" type="ORF">CRYO30217_03459</name>
</gene>
<sequence length="315" mass="36455">MKKAAKNHSLVFYNVENLYDTIDDKGVKDSDFTPSGNKHWTLDRLSKKLVDLAETIDSIPGKHAILIGLTEVENRSVALQLLQTSPLSTHQYALLHEDSPDNRGIDVCVLYDQEYVNYLSHYYLRIHFPWNKDIKTRDVLFFECAINGEKLWVVINHWPSRMSESSAKKRDHVAKQVRAELDKIIEQEPKVKILLMGDFNDEPNNLSLERHLEVKRSKNIDHREFYNLAADLFEAGEGTCVHDGHWLMIDQIMINRNLLQNNNNGFAIEDNKMYIHGNERLIYHKKGHSQPNHTYSGDHYVGGISDHLPVYVKIV</sequence>
<dbReference type="InterPro" id="IPR036691">
    <property type="entry name" value="Endo/exonu/phosph_ase_sf"/>
</dbReference>
<dbReference type="InterPro" id="IPR005135">
    <property type="entry name" value="Endo/exonuclease/phosphatase"/>
</dbReference>
<dbReference type="Pfam" id="PF19580">
    <property type="entry name" value="Exo_endo_phos_3"/>
    <property type="match status" value="1"/>
</dbReference>
<dbReference type="PANTHER" id="PTHR42834:SF1">
    <property type="entry name" value="ENDONUCLEASE_EXONUCLEASE_PHOSPHATASE FAMILY PROTEIN (AFU_ORTHOLOGUE AFUA_3G09210)"/>
    <property type="match status" value="1"/>
</dbReference>
<dbReference type="RefSeq" id="WP_258543633.1">
    <property type="nucleotide sequence ID" value="NZ_OU015584.1"/>
</dbReference>
<dbReference type="Proteomes" id="UP000683507">
    <property type="component" value="Chromosome"/>
</dbReference>
<dbReference type="PANTHER" id="PTHR42834">
    <property type="entry name" value="ENDONUCLEASE/EXONUCLEASE/PHOSPHATASE FAMILY PROTEIN (AFU_ORTHOLOGUE AFUA_3G09210)"/>
    <property type="match status" value="1"/>
</dbReference>
<dbReference type="KEGG" id="ptan:CRYO30217_03459"/>
<dbReference type="SUPFAM" id="SSF56219">
    <property type="entry name" value="DNase I-like"/>
    <property type="match status" value="1"/>
</dbReference>
<protein>
    <recommendedName>
        <fullName evidence="1">Endonuclease/exonuclease/phosphatase domain-containing protein</fullName>
    </recommendedName>
</protein>
<organism evidence="2 3">
    <name type="scientific">Parvicella tangerina</name>
    <dbReference type="NCBI Taxonomy" id="2829795"/>
    <lineage>
        <taxon>Bacteria</taxon>
        <taxon>Pseudomonadati</taxon>
        <taxon>Bacteroidota</taxon>
        <taxon>Flavobacteriia</taxon>
        <taxon>Flavobacteriales</taxon>
        <taxon>Parvicellaceae</taxon>
        <taxon>Parvicella</taxon>
    </lineage>
</organism>
<accession>A0A916NDS1</accession>
<dbReference type="AlphaFoldDB" id="A0A916NDS1"/>
<keyword evidence="3" id="KW-1185">Reference proteome</keyword>
<evidence type="ECO:0000259" key="1">
    <source>
        <dbReference type="Pfam" id="PF19580"/>
    </source>
</evidence>
<feature type="domain" description="Endonuclease/exonuclease/phosphatase" evidence="1">
    <location>
        <begin position="10"/>
        <end position="314"/>
    </location>
</feature>